<reference evidence="2 3" key="1">
    <citation type="submission" date="2024-03" db="EMBL/GenBank/DDBJ databases">
        <title>A high-quality draft genome sequence of Diaporthe vaccinii, a causative agent of upright dieback and viscid rot disease in cranberry plants.</title>
        <authorList>
            <person name="Sarrasin M."/>
            <person name="Lang B.F."/>
            <person name="Burger G."/>
        </authorList>
    </citation>
    <scope>NUCLEOTIDE SEQUENCE [LARGE SCALE GENOMIC DNA]</scope>
    <source>
        <strain evidence="2 3">IS7</strain>
    </source>
</reference>
<evidence type="ECO:0000313" key="3">
    <source>
        <dbReference type="Proteomes" id="UP001600888"/>
    </source>
</evidence>
<keyword evidence="3" id="KW-1185">Reference proteome</keyword>
<feature type="region of interest" description="Disordered" evidence="1">
    <location>
        <begin position="630"/>
        <end position="650"/>
    </location>
</feature>
<comment type="caution">
    <text evidence="2">The sequence shown here is derived from an EMBL/GenBank/DDBJ whole genome shotgun (WGS) entry which is preliminary data.</text>
</comment>
<dbReference type="EMBL" id="JBAWTH010000081">
    <property type="protein sequence ID" value="KAL2278986.1"/>
    <property type="molecule type" value="Genomic_DNA"/>
</dbReference>
<dbReference type="Proteomes" id="UP001600888">
    <property type="component" value="Unassembled WGS sequence"/>
</dbReference>
<sequence length="1058" mass="112119">MPRLEIAGGQTNLDPFVSFFSLSLPSRTGPRTDCRPAVTLGFPPLHLDGTDVNSACSHGNIGPYDDGDERQLPVDAGALSCGGCIGAHLISHRPCSSIITWITHTSFDSFGVCWQATLATSTQLQLAPGDGKPGCLLLLLTWAFPSKGSAHALSACFPAFLRDLRPPQPQTTDGGTGGPESTIVNGGYAAQHFPAGPYPSKKLKVATGRLQGGVGELHLESLSQGLVQAEAQRPADGVLGCGGGVARPGLGPEDGDLGDVDGGAVAEGPGGGELAVGVGELHKGGGAALVQADAVVQRHDHTAAEEQRDVSEVLVSDRGVATGRVDPRARVPVVEDVVGKVDVDAGAALLRYWRHEQGVTVEVLQLQAKRLLVLRVEVEDGVEQRCPVDGLLVQRRIDVIEQPVADIEDLAGGLGDRVPAVELLRDIWNVPVVVSEEGLEGSEQRPTGTDDRLSPSQWPTFVPAPAKVERVMIRGRSSGRRVSMASWDATDIMDPYRLFLLLLRSTLEDKRLYCGLHTWDTAGRAQGDQAAVLAPGGHGDQVAHMSVPEVGLGVTREPRDCSREYFLTQLVQLRCSPSLVAGNHKASRAADAAKSAQLVAEVGCRWFLPARRGYRRGSCRQSLRAHSYRSTGRRCRPQSPGQRRGRTHCSNNALPDGAVLAQKENVILDSAVEGWVVIVGGGWVNYGNSMSVQILIHAASLTRIFTRLHSDRPAFEDTSQSLTQALKLLSGPREKVLGCSENNSTKTPAGSTLDFSHAATRTFSPHPEKRNALTHHNVMLVILVQLLDKLLHQVKREPLRVEGEDPAELHVIDVGPHGLQGDGGLAVVVDDLGDVVDVLIAVAALVIPKTPVRHHSRQAGDLGVLARGVQRARASDEVEVEDAAERVVLEEDAMSAGGAAVLEVDRVVSVQVGTVGNSIRVLGPQRADVVGGVEAEGVRVLAQAAQILRLEDEAGCRGVEENLARVGARDIEGEGRLDEAELQGGCGVTAGAGGRPREDGLRDLVDGVGGILDLDMDSRGSLIGDLEGQAVQVVPVHIARRPCQGQIGCEARGCSLHI</sequence>
<proteinExistence type="predicted"/>
<accession>A0ABR4E992</accession>
<feature type="region of interest" description="Disordered" evidence="1">
    <location>
        <begin position="438"/>
        <end position="459"/>
    </location>
</feature>
<organism evidence="2 3">
    <name type="scientific">Diaporthe vaccinii</name>
    <dbReference type="NCBI Taxonomy" id="105482"/>
    <lineage>
        <taxon>Eukaryota</taxon>
        <taxon>Fungi</taxon>
        <taxon>Dikarya</taxon>
        <taxon>Ascomycota</taxon>
        <taxon>Pezizomycotina</taxon>
        <taxon>Sordariomycetes</taxon>
        <taxon>Sordariomycetidae</taxon>
        <taxon>Diaporthales</taxon>
        <taxon>Diaporthaceae</taxon>
        <taxon>Diaporthe</taxon>
        <taxon>Diaporthe eres species complex</taxon>
    </lineage>
</organism>
<gene>
    <name evidence="2" type="ORF">FJTKL_14124</name>
</gene>
<evidence type="ECO:0000256" key="1">
    <source>
        <dbReference type="SAM" id="MobiDB-lite"/>
    </source>
</evidence>
<name>A0ABR4E992_9PEZI</name>
<evidence type="ECO:0000313" key="2">
    <source>
        <dbReference type="EMBL" id="KAL2278986.1"/>
    </source>
</evidence>
<protein>
    <submittedName>
        <fullName evidence="2">Uncharacterized protein</fullName>
    </submittedName>
</protein>